<dbReference type="Pfam" id="PF00249">
    <property type="entry name" value="Myb_DNA-binding"/>
    <property type="match status" value="2"/>
</dbReference>
<dbReference type="InterPro" id="IPR009057">
    <property type="entry name" value="Homeodomain-like_sf"/>
</dbReference>
<evidence type="ECO:0000259" key="5">
    <source>
        <dbReference type="PROSITE" id="PS51294"/>
    </source>
</evidence>
<dbReference type="GO" id="GO:0000981">
    <property type="term" value="F:DNA-binding transcription factor activity, RNA polymerase II-specific"/>
    <property type="evidence" value="ECO:0007669"/>
    <property type="project" value="TreeGrafter"/>
</dbReference>
<dbReference type="Proteomes" id="UP001237642">
    <property type="component" value="Unassembled WGS sequence"/>
</dbReference>
<protein>
    <submittedName>
        <fullName evidence="6">Transcription factor MYB88</fullName>
    </submittedName>
</protein>
<dbReference type="InterPro" id="IPR050560">
    <property type="entry name" value="MYB_TF"/>
</dbReference>
<sequence>MHTLNKKAARHIVSWSSKEDDILREQIRILGTDNWAIIASKFTNKTTRQCRRRWFTYLNSDYKKGGWSAEEDNLLCQAQKIFGNRWTQIAKVVSGRTDNAVKNRFSTLCKRRAKQEALAKETATPYVNLNNKRVAVSQVDTNSNGLPETRVPLKKTRRDVSDMIERPRQEFKETHEQLTPSLEVTGQKVDILRDLETQASTDMIQGIYLEKDNPEIIALMQEAELLSSLALELNIKNSQQTTDNAWKSLHEDLDQSKDIDMIRFRITDMNFQIESFKDPAKDLKSSRECSQESWRASHSFVDSPGSSDYSTGSTLLTHITVDKPEHIASDFYATHQNTGSDPHPNKLGQSDNNNDVEKVAVPCATTDQSGGISSTNIMPPCDDLKADDGKVYDFLSNEFDFPLQVTPLFRSLASGLPSPQFTESEMEFLLKTLDLLPSL</sequence>
<feature type="region of interest" description="Disordered" evidence="3">
    <location>
        <begin position="334"/>
        <end position="354"/>
    </location>
</feature>
<dbReference type="GO" id="GO:0000978">
    <property type="term" value="F:RNA polymerase II cis-regulatory region sequence-specific DNA binding"/>
    <property type="evidence" value="ECO:0007669"/>
    <property type="project" value="TreeGrafter"/>
</dbReference>
<evidence type="ECO:0000313" key="7">
    <source>
        <dbReference type="Proteomes" id="UP001237642"/>
    </source>
</evidence>
<reference evidence="6" key="1">
    <citation type="submission" date="2023-02" db="EMBL/GenBank/DDBJ databases">
        <title>Genome of toxic invasive species Heracleum sosnowskyi carries increased number of genes despite the absence of recent whole-genome duplications.</title>
        <authorList>
            <person name="Schelkunov M."/>
            <person name="Shtratnikova V."/>
            <person name="Makarenko M."/>
            <person name="Klepikova A."/>
            <person name="Omelchenko D."/>
            <person name="Novikova G."/>
            <person name="Obukhova E."/>
            <person name="Bogdanov V."/>
            <person name="Penin A."/>
            <person name="Logacheva M."/>
        </authorList>
    </citation>
    <scope>NUCLEOTIDE SEQUENCE</scope>
    <source>
        <strain evidence="6">Hsosn_3</strain>
        <tissue evidence="6">Leaf</tissue>
    </source>
</reference>
<proteinExistence type="predicted"/>
<dbReference type="PANTHER" id="PTHR45614">
    <property type="entry name" value="MYB PROTEIN-RELATED"/>
    <property type="match status" value="1"/>
</dbReference>
<comment type="caution">
    <text evidence="6">The sequence shown here is derived from an EMBL/GenBank/DDBJ whole genome shotgun (WGS) entry which is preliminary data.</text>
</comment>
<dbReference type="PROSITE" id="PS50090">
    <property type="entry name" value="MYB_LIKE"/>
    <property type="match status" value="2"/>
</dbReference>
<dbReference type="SMART" id="SM00717">
    <property type="entry name" value="SANT"/>
    <property type="match status" value="2"/>
</dbReference>
<dbReference type="Gene3D" id="1.10.10.60">
    <property type="entry name" value="Homeodomain-like"/>
    <property type="match status" value="2"/>
</dbReference>
<dbReference type="InterPro" id="IPR017930">
    <property type="entry name" value="Myb_dom"/>
</dbReference>
<dbReference type="EMBL" id="JAUIZM010000007">
    <property type="protein sequence ID" value="KAK1376500.1"/>
    <property type="molecule type" value="Genomic_DNA"/>
</dbReference>
<keyword evidence="2" id="KW-0539">Nucleus</keyword>
<feature type="domain" description="Myb-like" evidence="4">
    <location>
        <begin position="14"/>
        <end position="58"/>
    </location>
</feature>
<dbReference type="InterPro" id="IPR001005">
    <property type="entry name" value="SANT/Myb"/>
</dbReference>
<feature type="domain" description="HTH myb-type" evidence="5">
    <location>
        <begin position="1"/>
        <end position="58"/>
    </location>
</feature>
<evidence type="ECO:0000313" key="6">
    <source>
        <dbReference type="EMBL" id="KAK1376500.1"/>
    </source>
</evidence>
<feature type="domain" description="Myb-like" evidence="4">
    <location>
        <begin position="59"/>
        <end position="109"/>
    </location>
</feature>
<keyword evidence="7" id="KW-1185">Reference proteome</keyword>
<dbReference type="PANTHER" id="PTHR45614:SF76">
    <property type="entry name" value="TRANSCRIPTION FACTOR MYB124"/>
    <property type="match status" value="1"/>
</dbReference>
<organism evidence="6 7">
    <name type="scientific">Heracleum sosnowskyi</name>
    <dbReference type="NCBI Taxonomy" id="360622"/>
    <lineage>
        <taxon>Eukaryota</taxon>
        <taxon>Viridiplantae</taxon>
        <taxon>Streptophyta</taxon>
        <taxon>Embryophyta</taxon>
        <taxon>Tracheophyta</taxon>
        <taxon>Spermatophyta</taxon>
        <taxon>Magnoliopsida</taxon>
        <taxon>eudicotyledons</taxon>
        <taxon>Gunneridae</taxon>
        <taxon>Pentapetalae</taxon>
        <taxon>asterids</taxon>
        <taxon>campanulids</taxon>
        <taxon>Apiales</taxon>
        <taxon>Apiaceae</taxon>
        <taxon>Apioideae</taxon>
        <taxon>apioid superclade</taxon>
        <taxon>Tordylieae</taxon>
        <taxon>Tordyliinae</taxon>
        <taxon>Heracleum</taxon>
    </lineage>
</organism>
<dbReference type="GO" id="GO:0005634">
    <property type="term" value="C:nucleus"/>
    <property type="evidence" value="ECO:0007669"/>
    <property type="project" value="UniProtKB-SubCell"/>
</dbReference>
<reference evidence="6" key="2">
    <citation type="submission" date="2023-05" db="EMBL/GenBank/DDBJ databases">
        <authorList>
            <person name="Schelkunov M.I."/>
        </authorList>
    </citation>
    <scope>NUCLEOTIDE SEQUENCE</scope>
    <source>
        <strain evidence="6">Hsosn_3</strain>
        <tissue evidence="6">Leaf</tissue>
    </source>
</reference>
<evidence type="ECO:0000256" key="2">
    <source>
        <dbReference type="ARBA" id="ARBA00023242"/>
    </source>
</evidence>
<dbReference type="SUPFAM" id="SSF46689">
    <property type="entry name" value="Homeodomain-like"/>
    <property type="match status" value="1"/>
</dbReference>
<comment type="subcellular location">
    <subcellularLocation>
        <location evidence="1">Nucleus</location>
    </subcellularLocation>
</comment>
<evidence type="ECO:0000256" key="3">
    <source>
        <dbReference type="SAM" id="MobiDB-lite"/>
    </source>
</evidence>
<gene>
    <name evidence="6" type="ORF">POM88_032693</name>
</gene>
<name>A0AAD8MHR9_9APIA</name>
<evidence type="ECO:0000259" key="4">
    <source>
        <dbReference type="PROSITE" id="PS50090"/>
    </source>
</evidence>
<dbReference type="PROSITE" id="PS51294">
    <property type="entry name" value="HTH_MYB"/>
    <property type="match status" value="2"/>
</dbReference>
<dbReference type="CDD" id="cd00167">
    <property type="entry name" value="SANT"/>
    <property type="match status" value="2"/>
</dbReference>
<feature type="domain" description="HTH myb-type" evidence="5">
    <location>
        <begin position="59"/>
        <end position="113"/>
    </location>
</feature>
<dbReference type="AlphaFoldDB" id="A0AAD8MHR9"/>
<evidence type="ECO:0000256" key="1">
    <source>
        <dbReference type="ARBA" id="ARBA00004123"/>
    </source>
</evidence>
<accession>A0AAD8MHR9</accession>